<proteinExistence type="predicted"/>
<protein>
    <submittedName>
        <fullName evidence="1">Uncharacterized protein</fullName>
    </submittedName>
</protein>
<name>A0A5J4W880_9EUKA</name>
<gene>
    <name evidence="1" type="ORF">EZS28_013886</name>
</gene>
<dbReference type="Proteomes" id="UP000324800">
    <property type="component" value="Unassembled WGS sequence"/>
</dbReference>
<reference evidence="1 2" key="1">
    <citation type="submission" date="2019-03" db="EMBL/GenBank/DDBJ databases">
        <title>Single cell metagenomics reveals metabolic interactions within the superorganism composed of flagellate Streblomastix strix and complex community of Bacteroidetes bacteria on its surface.</title>
        <authorList>
            <person name="Treitli S.C."/>
            <person name="Kolisko M."/>
            <person name="Husnik F."/>
            <person name="Keeling P."/>
            <person name="Hampl V."/>
        </authorList>
    </citation>
    <scope>NUCLEOTIDE SEQUENCE [LARGE SCALE GENOMIC DNA]</scope>
    <source>
        <strain evidence="1">ST1C</strain>
    </source>
</reference>
<dbReference type="AlphaFoldDB" id="A0A5J4W880"/>
<sequence length="90" mass="10445">MVSAGREHIIHKGNPDGMVVFHNTKSSSESELIIYMPIANIYGASNVVVAYRGEVRTDFSTFEFYNLVNKIRREQIRMRDAKAFRNRTYE</sequence>
<comment type="caution">
    <text evidence="1">The sequence shown here is derived from an EMBL/GenBank/DDBJ whole genome shotgun (WGS) entry which is preliminary data.</text>
</comment>
<evidence type="ECO:0000313" key="2">
    <source>
        <dbReference type="Proteomes" id="UP000324800"/>
    </source>
</evidence>
<organism evidence="1 2">
    <name type="scientific">Streblomastix strix</name>
    <dbReference type="NCBI Taxonomy" id="222440"/>
    <lineage>
        <taxon>Eukaryota</taxon>
        <taxon>Metamonada</taxon>
        <taxon>Preaxostyla</taxon>
        <taxon>Oxymonadida</taxon>
        <taxon>Streblomastigidae</taxon>
        <taxon>Streblomastix</taxon>
    </lineage>
</organism>
<dbReference type="EMBL" id="SNRW01003173">
    <property type="protein sequence ID" value="KAA6390589.1"/>
    <property type="molecule type" value="Genomic_DNA"/>
</dbReference>
<accession>A0A5J4W880</accession>
<evidence type="ECO:0000313" key="1">
    <source>
        <dbReference type="EMBL" id="KAA6390589.1"/>
    </source>
</evidence>